<dbReference type="Proteomes" id="UP001295684">
    <property type="component" value="Unassembled WGS sequence"/>
</dbReference>
<reference evidence="1" key="1">
    <citation type="submission" date="2023-07" db="EMBL/GenBank/DDBJ databases">
        <authorList>
            <consortium name="AG Swart"/>
            <person name="Singh M."/>
            <person name="Singh A."/>
            <person name="Seah K."/>
            <person name="Emmerich C."/>
        </authorList>
    </citation>
    <scope>NUCLEOTIDE SEQUENCE</scope>
    <source>
        <strain evidence="1">DP1</strain>
    </source>
</reference>
<keyword evidence="2" id="KW-1185">Reference proteome</keyword>
<protein>
    <submittedName>
        <fullName evidence="1">Uncharacterized protein</fullName>
    </submittedName>
</protein>
<dbReference type="InterPro" id="IPR009218">
    <property type="entry name" value="HD_phosphohydro"/>
</dbReference>
<dbReference type="AlphaFoldDB" id="A0AAD1XTE1"/>
<name>A0AAD1XTE1_EUPCR</name>
<evidence type="ECO:0000313" key="2">
    <source>
        <dbReference type="Proteomes" id="UP001295684"/>
    </source>
</evidence>
<dbReference type="SUPFAM" id="SSF109604">
    <property type="entry name" value="HD-domain/PDEase-like"/>
    <property type="match status" value="1"/>
</dbReference>
<comment type="caution">
    <text evidence="1">The sequence shown here is derived from an EMBL/GenBank/DDBJ whole genome shotgun (WGS) entry which is preliminary data.</text>
</comment>
<gene>
    <name evidence="1" type="ORF">ECRASSUSDP1_LOCUS20120</name>
</gene>
<evidence type="ECO:0000313" key="1">
    <source>
        <dbReference type="EMBL" id="CAI2378720.1"/>
    </source>
</evidence>
<dbReference type="EMBL" id="CAMPGE010020478">
    <property type="protein sequence ID" value="CAI2378720.1"/>
    <property type="molecule type" value="Genomic_DNA"/>
</dbReference>
<dbReference type="PANTHER" id="PTHR21174">
    <property type="match status" value="1"/>
</dbReference>
<organism evidence="1 2">
    <name type="scientific">Euplotes crassus</name>
    <dbReference type="NCBI Taxonomy" id="5936"/>
    <lineage>
        <taxon>Eukaryota</taxon>
        <taxon>Sar</taxon>
        <taxon>Alveolata</taxon>
        <taxon>Ciliophora</taxon>
        <taxon>Intramacronucleata</taxon>
        <taxon>Spirotrichea</taxon>
        <taxon>Hypotrichia</taxon>
        <taxon>Euplotida</taxon>
        <taxon>Euplotidae</taxon>
        <taxon>Moneuplotes</taxon>
    </lineage>
</organism>
<accession>A0AAD1XTE1</accession>
<proteinExistence type="predicted"/>
<dbReference type="PANTHER" id="PTHR21174:SF0">
    <property type="entry name" value="HD PHOSPHOHYDROLASE FAMILY PROTEIN-RELATED"/>
    <property type="match status" value="1"/>
</dbReference>
<sequence length="273" mass="31712">MELLKKILTKQESIVPAVLNASIQFAQGSHDHFSLSQTILNAVDEDSKQYHSDDDKLHSWSNRVIEHYCEPARAYHTLTHILSMMWFYITNYEHTGLSEDSLNDYAAVHFCIFHDIIYDPKATGGANETLSKDVFEEFLQDLGLDQVETLKQTHEFISDSIVDTIKHQKHDCEDQLSTLNGFLLDCDLSVLSYEFESEDEAAEPNLYMSYARNIRKEYIHIDYDTYCEARAGVMKKFLAKEFIYFTPKIIETCEQIARENIEKEIKILEEKVI</sequence>